<evidence type="ECO:0000313" key="3">
    <source>
        <dbReference type="Proteomes" id="UP000887159"/>
    </source>
</evidence>
<gene>
    <name evidence="2" type="ORF">TNCV_243071</name>
</gene>
<sequence>MECQRLYSRYRSDRSIYGATIWISIYVNKMVPVPDRLFFPEEPMVVGTKTEGDGYRSSSLSIRNCRGVRDARLKGLKTERVKWSSLARNDTSERLRGSGNSDQEDQQKTYEVVGGGKKCIDKP</sequence>
<keyword evidence="3" id="KW-1185">Reference proteome</keyword>
<reference evidence="2" key="1">
    <citation type="submission" date="2020-08" db="EMBL/GenBank/DDBJ databases">
        <title>Multicomponent nature underlies the extraordinary mechanical properties of spider dragline silk.</title>
        <authorList>
            <person name="Kono N."/>
            <person name="Nakamura H."/>
            <person name="Mori M."/>
            <person name="Yoshida Y."/>
            <person name="Ohtoshi R."/>
            <person name="Malay A.D."/>
            <person name="Moran D.A.P."/>
            <person name="Tomita M."/>
            <person name="Numata K."/>
            <person name="Arakawa K."/>
        </authorList>
    </citation>
    <scope>NUCLEOTIDE SEQUENCE</scope>
</reference>
<proteinExistence type="predicted"/>
<accession>A0A8X7BEU4</accession>
<dbReference type="AlphaFoldDB" id="A0A8X7BEU4"/>
<name>A0A8X7BEU4_TRICX</name>
<feature type="region of interest" description="Disordered" evidence="1">
    <location>
        <begin position="89"/>
        <end position="123"/>
    </location>
</feature>
<organism evidence="2 3">
    <name type="scientific">Trichonephila clavipes</name>
    <name type="common">Golden silk orbweaver</name>
    <name type="synonym">Nephila clavipes</name>
    <dbReference type="NCBI Taxonomy" id="2585209"/>
    <lineage>
        <taxon>Eukaryota</taxon>
        <taxon>Metazoa</taxon>
        <taxon>Ecdysozoa</taxon>
        <taxon>Arthropoda</taxon>
        <taxon>Chelicerata</taxon>
        <taxon>Arachnida</taxon>
        <taxon>Araneae</taxon>
        <taxon>Araneomorphae</taxon>
        <taxon>Entelegynae</taxon>
        <taxon>Araneoidea</taxon>
        <taxon>Nephilidae</taxon>
        <taxon>Trichonephila</taxon>
    </lineage>
</organism>
<evidence type="ECO:0000313" key="2">
    <source>
        <dbReference type="EMBL" id="GFY27842.1"/>
    </source>
</evidence>
<dbReference type="Proteomes" id="UP000887159">
    <property type="component" value="Unassembled WGS sequence"/>
</dbReference>
<comment type="caution">
    <text evidence="2">The sequence shown here is derived from an EMBL/GenBank/DDBJ whole genome shotgun (WGS) entry which is preliminary data.</text>
</comment>
<dbReference type="EMBL" id="BMAU01021381">
    <property type="protein sequence ID" value="GFY27842.1"/>
    <property type="molecule type" value="Genomic_DNA"/>
</dbReference>
<protein>
    <submittedName>
        <fullName evidence="2">Uncharacterized protein</fullName>
    </submittedName>
</protein>
<evidence type="ECO:0000256" key="1">
    <source>
        <dbReference type="SAM" id="MobiDB-lite"/>
    </source>
</evidence>